<dbReference type="RefSeq" id="WP_153736524.1">
    <property type="nucleotide sequence ID" value="NZ_WJNG01000007.1"/>
</dbReference>
<keyword evidence="3" id="KW-1185">Reference proteome</keyword>
<feature type="region of interest" description="Disordered" evidence="1">
    <location>
        <begin position="1"/>
        <end position="22"/>
    </location>
</feature>
<gene>
    <name evidence="2" type="ORF">GH741_09285</name>
</gene>
<proteinExistence type="predicted"/>
<dbReference type="EMBL" id="WJNG01000007">
    <property type="protein sequence ID" value="MRH42878.1"/>
    <property type="molecule type" value="Genomic_DNA"/>
</dbReference>
<sequence length="70" mass="8347">MGKEQSEDPATSGFSREEAEAFPMERECFTEAMGDQSSYKGWGTFMTKLRRIYHQVRRLKYYRSYENSLF</sequence>
<dbReference type="AlphaFoldDB" id="A0A6A8DB88"/>
<accession>A0A6A8DB88</accession>
<name>A0A6A8DB88_9BACI</name>
<dbReference type="Proteomes" id="UP000799092">
    <property type="component" value="Unassembled WGS sequence"/>
</dbReference>
<organism evidence="2 3">
    <name type="scientific">Aquibacillus halophilus</name>
    <dbReference type="NCBI Taxonomy" id="930132"/>
    <lineage>
        <taxon>Bacteria</taxon>
        <taxon>Bacillati</taxon>
        <taxon>Bacillota</taxon>
        <taxon>Bacilli</taxon>
        <taxon>Bacillales</taxon>
        <taxon>Bacillaceae</taxon>
        <taxon>Aquibacillus</taxon>
    </lineage>
</organism>
<comment type="caution">
    <text evidence="2">The sequence shown here is derived from an EMBL/GenBank/DDBJ whole genome shotgun (WGS) entry which is preliminary data.</text>
</comment>
<evidence type="ECO:0000256" key="1">
    <source>
        <dbReference type="SAM" id="MobiDB-lite"/>
    </source>
</evidence>
<reference evidence="2" key="1">
    <citation type="submission" date="2019-11" db="EMBL/GenBank/DDBJ databases">
        <authorList>
            <person name="Li J."/>
        </authorList>
    </citation>
    <scope>NUCLEOTIDE SEQUENCE</scope>
    <source>
        <strain evidence="2">B6B</strain>
    </source>
</reference>
<protein>
    <submittedName>
        <fullName evidence="2">Uncharacterized protein</fullName>
    </submittedName>
</protein>
<evidence type="ECO:0000313" key="2">
    <source>
        <dbReference type="EMBL" id="MRH42878.1"/>
    </source>
</evidence>
<evidence type="ECO:0000313" key="3">
    <source>
        <dbReference type="Proteomes" id="UP000799092"/>
    </source>
</evidence>